<gene>
    <name evidence="5" type="ORF">I5L79_19180</name>
</gene>
<protein>
    <submittedName>
        <fullName evidence="5">Tetratricopeptide repeat protein</fullName>
    </submittedName>
</protein>
<evidence type="ECO:0000256" key="3">
    <source>
        <dbReference type="SAM" id="SignalP"/>
    </source>
</evidence>
<keyword evidence="2" id="KW-1133">Transmembrane helix</keyword>
<dbReference type="InterPro" id="IPR045957">
    <property type="entry name" value="DUF6377"/>
</dbReference>
<comment type="caution">
    <text evidence="5">The sequence shown here is derived from an EMBL/GenBank/DDBJ whole genome shotgun (WGS) entry which is preliminary data.</text>
</comment>
<evidence type="ECO:0000259" key="4">
    <source>
        <dbReference type="Pfam" id="PF19904"/>
    </source>
</evidence>
<dbReference type="Proteomes" id="UP000601099">
    <property type="component" value="Unassembled WGS sequence"/>
</dbReference>
<proteinExistence type="predicted"/>
<reference evidence="5 6" key="1">
    <citation type="submission" date="2020-11" db="EMBL/GenBank/DDBJ databases">
        <title>Hymenobacter sp.</title>
        <authorList>
            <person name="Kim M.K."/>
        </authorList>
    </citation>
    <scope>NUCLEOTIDE SEQUENCE [LARGE SCALE GENOMIC DNA]</scope>
    <source>
        <strain evidence="5 6">BT594</strain>
    </source>
</reference>
<evidence type="ECO:0000313" key="5">
    <source>
        <dbReference type="EMBL" id="MBG8555676.1"/>
    </source>
</evidence>
<feature type="transmembrane region" description="Helical" evidence="2">
    <location>
        <begin position="331"/>
        <end position="351"/>
    </location>
</feature>
<feature type="signal peptide" evidence="3">
    <location>
        <begin position="1"/>
        <end position="20"/>
    </location>
</feature>
<organism evidence="5 6">
    <name type="scientific">Hymenobacter guriensis</name>
    <dbReference type="NCBI Taxonomy" id="2793065"/>
    <lineage>
        <taxon>Bacteria</taxon>
        <taxon>Pseudomonadati</taxon>
        <taxon>Bacteroidota</taxon>
        <taxon>Cytophagia</taxon>
        <taxon>Cytophagales</taxon>
        <taxon>Hymenobacteraceae</taxon>
        <taxon>Hymenobacter</taxon>
    </lineage>
</organism>
<evidence type="ECO:0000313" key="6">
    <source>
        <dbReference type="Proteomes" id="UP000601099"/>
    </source>
</evidence>
<evidence type="ECO:0000256" key="1">
    <source>
        <dbReference type="SAM" id="Coils"/>
    </source>
</evidence>
<dbReference type="Pfam" id="PF19904">
    <property type="entry name" value="DUF6377"/>
    <property type="match status" value="1"/>
</dbReference>
<feature type="domain" description="DUF6377" evidence="4">
    <location>
        <begin position="257"/>
        <end position="517"/>
    </location>
</feature>
<keyword evidence="2" id="KW-0812">Transmembrane</keyword>
<keyword evidence="1" id="KW-0175">Coiled coil</keyword>
<keyword evidence="6" id="KW-1185">Reference proteome</keyword>
<sequence length="552" mass="62890">MRLFLVVVLFLMYLLPCRGAAASLDSLVTELNRTLAHKADYDAQRWSRIGVLTKEFRAYQGNDDAKFALGLSIYNEYKAFKYDSAFAYCLKITRLAEQLHSPPKQQVAKLRLAFVLLSSGLFKETFDALDSIQPSQLSDADKVEYYFIKARAYNDLANFNQDAFYRPGYLTKLLTYADSALQYCRPGSYECLAVQALVTQETGNLQNGIAVFRQIRQLPGLTQHQLAIGASTLANIYSRAGYEDKAFELLLLSAIADVKSATKETVAMSEVANYCYRRGDLANAYAFIKEAQEEAAFYKARQRQVQISQFSSIIDGKKIDIIESQRKSQNVYLILVTLLAVVVAAFAAVIFGQLRKLRKAGQLIAATILELRERNTEQRLLNQELTQANSALAEANARLAEANKIKEEYIGYYFHHNTQYLDERETLKKKVGTLLSAKQYTGVQQLADSINVKRERSELFKGFDTVFLRLFPDFVAQFNTLFREEDQVHLDEDQMLTAELRIFALIRLGIDDSEQISQMLGYSINTIYAYKTRVKNRALVPKEEFEARIRRF</sequence>
<accession>A0ABS0L6B0</accession>
<keyword evidence="2" id="KW-0472">Membrane</keyword>
<dbReference type="EMBL" id="JADWYK010000015">
    <property type="protein sequence ID" value="MBG8555676.1"/>
    <property type="molecule type" value="Genomic_DNA"/>
</dbReference>
<name>A0ABS0L6B0_9BACT</name>
<evidence type="ECO:0000256" key="2">
    <source>
        <dbReference type="SAM" id="Phobius"/>
    </source>
</evidence>
<keyword evidence="3" id="KW-0732">Signal</keyword>
<dbReference type="RefSeq" id="WP_196956696.1">
    <property type="nucleotide sequence ID" value="NZ_JADWYK010000015.1"/>
</dbReference>
<feature type="chain" id="PRO_5047014156" evidence="3">
    <location>
        <begin position="21"/>
        <end position="552"/>
    </location>
</feature>
<feature type="coiled-coil region" evidence="1">
    <location>
        <begin position="368"/>
        <end position="405"/>
    </location>
</feature>